<evidence type="ECO:0000259" key="1">
    <source>
        <dbReference type="Pfam" id="PF20428"/>
    </source>
</evidence>
<evidence type="ECO:0000313" key="3">
    <source>
        <dbReference type="Proteomes" id="UP000233837"/>
    </source>
</evidence>
<dbReference type="InterPro" id="IPR008803">
    <property type="entry name" value="RHD3/Sey1"/>
</dbReference>
<dbReference type="STRING" id="906689.A0A2I0VVI2"/>
<dbReference type="GO" id="GO:0005783">
    <property type="term" value="C:endoplasmic reticulum"/>
    <property type="evidence" value="ECO:0007669"/>
    <property type="project" value="TreeGrafter"/>
</dbReference>
<dbReference type="EMBL" id="KZ503199">
    <property type="protein sequence ID" value="PKU67414.1"/>
    <property type="molecule type" value="Genomic_DNA"/>
</dbReference>
<organism evidence="2 3">
    <name type="scientific">Dendrobium catenatum</name>
    <dbReference type="NCBI Taxonomy" id="906689"/>
    <lineage>
        <taxon>Eukaryota</taxon>
        <taxon>Viridiplantae</taxon>
        <taxon>Streptophyta</taxon>
        <taxon>Embryophyta</taxon>
        <taxon>Tracheophyta</taxon>
        <taxon>Spermatophyta</taxon>
        <taxon>Magnoliopsida</taxon>
        <taxon>Liliopsida</taxon>
        <taxon>Asparagales</taxon>
        <taxon>Orchidaceae</taxon>
        <taxon>Epidendroideae</taxon>
        <taxon>Malaxideae</taxon>
        <taxon>Dendrobiinae</taxon>
        <taxon>Dendrobium</taxon>
    </lineage>
</organism>
<evidence type="ECO:0000313" key="2">
    <source>
        <dbReference type="EMBL" id="PKU67414.1"/>
    </source>
</evidence>
<dbReference type="Proteomes" id="UP000233837">
    <property type="component" value="Unassembled WGS sequence"/>
</dbReference>
<gene>
    <name evidence="2" type="primary">RHD3</name>
    <name evidence="2" type="ORF">MA16_Dca021127</name>
</gene>
<reference evidence="2 3" key="1">
    <citation type="journal article" date="2016" name="Sci. Rep.">
        <title>The Dendrobium catenatum Lindl. genome sequence provides insights into polysaccharide synthase, floral development and adaptive evolution.</title>
        <authorList>
            <person name="Zhang G.Q."/>
            <person name="Xu Q."/>
            <person name="Bian C."/>
            <person name="Tsai W.C."/>
            <person name="Yeh C.M."/>
            <person name="Liu K.W."/>
            <person name="Yoshida K."/>
            <person name="Zhang L.S."/>
            <person name="Chang S.B."/>
            <person name="Chen F."/>
            <person name="Shi Y."/>
            <person name="Su Y.Y."/>
            <person name="Zhang Y.Q."/>
            <person name="Chen L.J."/>
            <person name="Yin Y."/>
            <person name="Lin M."/>
            <person name="Huang H."/>
            <person name="Deng H."/>
            <person name="Wang Z.W."/>
            <person name="Zhu S.L."/>
            <person name="Zhao X."/>
            <person name="Deng C."/>
            <person name="Niu S.C."/>
            <person name="Huang J."/>
            <person name="Wang M."/>
            <person name="Liu G.H."/>
            <person name="Yang H.J."/>
            <person name="Xiao X.J."/>
            <person name="Hsiao Y.Y."/>
            <person name="Wu W.L."/>
            <person name="Chen Y.Y."/>
            <person name="Mitsuda N."/>
            <person name="Ohme-Takagi M."/>
            <person name="Luo Y.B."/>
            <person name="Van de Peer Y."/>
            <person name="Liu Z.J."/>
        </authorList>
    </citation>
    <scope>NUCLEOTIDE SEQUENCE [LARGE SCALE GENOMIC DNA]</scope>
    <source>
        <tissue evidence="2">The whole plant</tissue>
    </source>
</reference>
<dbReference type="InterPro" id="IPR046758">
    <property type="entry name" value="Sey1/RHD3-like_3HB"/>
</dbReference>
<protein>
    <submittedName>
        <fullName evidence="2">Protein ROOT HAIR DEFECTIVE 3</fullName>
    </submittedName>
</protein>
<dbReference type="GO" id="GO:0016320">
    <property type="term" value="P:endoplasmic reticulum membrane fusion"/>
    <property type="evidence" value="ECO:0007669"/>
    <property type="project" value="TreeGrafter"/>
</dbReference>
<keyword evidence="3" id="KW-1185">Reference proteome</keyword>
<proteinExistence type="predicted"/>
<dbReference type="PANTHER" id="PTHR45923">
    <property type="entry name" value="PROTEIN SEY1"/>
    <property type="match status" value="1"/>
</dbReference>
<dbReference type="Pfam" id="PF20428">
    <property type="entry name" value="Sey1_3HB"/>
    <property type="match status" value="1"/>
</dbReference>
<feature type="domain" description="Sey1/RHD3-like three-helix bundle" evidence="1">
    <location>
        <begin position="3"/>
        <end position="92"/>
    </location>
</feature>
<dbReference type="GO" id="GO:0003924">
    <property type="term" value="F:GTPase activity"/>
    <property type="evidence" value="ECO:0007669"/>
    <property type="project" value="TreeGrafter"/>
</dbReference>
<dbReference type="PANTHER" id="PTHR45923:SF2">
    <property type="entry name" value="PROTEIN SEY1"/>
    <property type="match status" value="1"/>
</dbReference>
<dbReference type="AlphaFoldDB" id="A0A2I0VVI2"/>
<sequence length="93" mass="10720">MPLYEEKLNKALSEPRQSLLKVANDEIWPAIRRHFQPERMTTLVGFTSTFSSFGIDQTIVETFVAKLESYAIRIVESKAREKVGRVLMNMNDT</sequence>
<reference evidence="2 3" key="2">
    <citation type="journal article" date="2017" name="Nature">
        <title>The Apostasia genome and the evolution of orchids.</title>
        <authorList>
            <person name="Zhang G.Q."/>
            <person name="Liu K.W."/>
            <person name="Li Z."/>
            <person name="Lohaus R."/>
            <person name="Hsiao Y.Y."/>
            <person name="Niu S.C."/>
            <person name="Wang J.Y."/>
            <person name="Lin Y.C."/>
            <person name="Xu Q."/>
            <person name="Chen L.J."/>
            <person name="Yoshida K."/>
            <person name="Fujiwara S."/>
            <person name="Wang Z.W."/>
            <person name="Zhang Y.Q."/>
            <person name="Mitsuda N."/>
            <person name="Wang M."/>
            <person name="Liu G.H."/>
            <person name="Pecoraro L."/>
            <person name="Huang H.X."/>
            <person name="Xiao X.J."/>
            <person name="Lin M."/>
            <person name="Wu X.Y."/>
            <person name="Wu W.L."/>
            <person name="Chen Y.Y."/>
            <person name="Chang S.B."/>
            <person name="Sakamoto S."/>
            <person name="Ohme-Takagi M."/>
            <person name="Yagi M."/>
            <person name="Zeng S.J."/>
            <person name="Shen C.Y."/>
            <person name="Yeh C.M."/>
            <person name="Luo Y.B."/>
            <person name="Tsai W.C."/>
            <person name="Van de Peer Y."/>
            <person name="Liu Z.J."/>
        </authorList>
    </citation>
    <scope>NUCLEOTIDE SEQUENCE [LARGE SCALE GENOMIC DNA]</scope>
    <source>
        <tissue evidence="2">The whole plant</tissue>
    </source>
</reference>
<accession>A0A2I0VVI2</accession>
<name>A0A2I0VVI2_9ASPA</name>